<dbReference type="PANTHER" id="PTHR48006">
    <property type="entry name" value="LEUCINE-RICH REPEAT-CONTAINING PROTEIN DDB_G0281931-RELATED"/>
    <property type="match status" value="1"/>
</dbReference>
<gene>
    <name evidence="12" type="ORF">O6P43_003796</name>
</gene>
<proteinExistence type="inferred from homology"/>
<keyword evidence="12" id="KW-0675">Receptor</keyword>
<dbReference type="Gene3D" id="3.80.10.10">
    <property type="entry name" value="Ribonuclease Inhibitor"/>
    <property type="match status" value="1"/>
</dbReference>
<organism evidence="12 13">
    <name type="scientific">Quillaja saponaria</name>
    <name type="common">Soap bark tree</name>
    <dbReference type="NCBI Taxonomy" id="32244"/>
    <lineage>
        <taxon>Eukaryota</taxon>
        <taxon>Viridiplantae</taxon>
        <taxon>Streptophyta</taxon>
        <taxon>Embryophyta</taxon>
        <taxon>Tracheophyta</taxon>
        <taxon>Spermatophyta</taxon>
        <taxon>Magnoliopsida</taxon>
        <taxon>eudicotyledons</taxon>
        <taxon>Gunneridae</taxon>
        <taxon>Pentapetalae</taxon>
        <taxon>rosids</taxon>
        <taxon>fabids</taxon>
        <taxon>Fabales</taxon>
        <taxon>Quillajaceae</taxon>
        <taxon>Quillaja</taxon>
    </lineage>
</organism>
<dbReference type="InterPro" id="IPR013210">
    <property type="entry name" value="LRR_N_plant-typ"/>
</dbReference>
<keyword evidence="4" id="KW-0812">Transmembrane</keyword>
<dbReference type="InterPro" id="IPR051824">
    <property type="entry name" value="LRR_Rcpt-Like_S/T_Kinase"/>
</dbReference>
<evidence type="ECO:0000256" key="9">
    <source>
        <dbReference type="ARBA" id="ARBA00023180"/>
    </source>
</evidence>
<dbReference type="Gene3D" id="3.30.200.20">
    <property type="entry name" value="Phosphorylase Kinase, domain 1"/>
    <property type="match status" value="1"/>
</dbReference>
<dbReference type="SUPFAM" id="SSF56112">
    <property type="entry name" value="Protein kinase-like (PK-like)"/>
    <property type="match status" value="1"/>
</dbReference>
<dbReference type="InterPro" id="IPR020635">
    <property type="entry name" value="Tyr_kinase_cat_dom"/>
</dbReference>
<dbReference type="InterPro" id="IPR000719">
    <property type="entry name" value="Prot_kinase_dom"/>
</dbReference>
<dbReference type="SMART" id="SM00219">
    <property type="entry name" value="TyrKc"/>
    <property type="match status" value="1"/>
</dbReference>
<keyword evidence="6" id="KW-0677">Repeat</keyword>
<keyword evidence="12" id="KW-0418">Kinase</keyword>
<evidence type="ECO:0000256" key="1">
    <source>
        <dbReference type="ARBA" id="ARBA00004479"/>
    </source>
</evidence>
<evidence type="ECO:0000259" key="11">
    <source>
        <dbReference type="PROSITE" id="PS50011"/>
    </source>
</evidence>
<keyword evidence="12" id="KW-0808">Transferase</keyword>
<keyword evidence="8" id="KW-0472">Membrane</keyword>
<dbReference type="Pfam" id="PF00560">
    <property type="entry name" value="LRR_1"/>
    <property type="match status" value="3"/>
</dbReference>
<dbReference type="InterPro" id="IPR032675">
    <property type="entry name" value="LRR_dom_sf"/>
</dbReference>
<name>A0AAD7QFL9_QUISA</name>
<keyword evidence="7" id="KW-1133">Transmembrane helix</keyword>
<dbReference type="GO" id="GO:0016020">
    <property type="term" value="C:membrane"/>
    <property type="evidence" value="ECO:0007669"/>
    <property type="project" value="UniProtKB-SubCell"/>
</dbReference>
<dbReference type="InterPro" id="IPR011009">
    <property type="entry name" value="Kinase-like_dom_sf"/>
</dbReference>
<dbReference type="InterPro" id="IPR001611">
    <property type="entry name" value="Leu-rich_rpt"/>
</dbReference>
<dbReference type="AlphaFoldDB" id="A0AAD7QFL9"/>
<dbReference type="Gene3D" id="1.10.510.10">
    <property type="entry name" value="Transferase(Phosphotransferase) domain 1"/>
    <property type="match status" value="1"/>
</dbReference>
<dbReference type="GO" id="GO:0004713">
    <property type="term" value="F:protein tyrosine kinase activity"/>
    <property type="evidence" value="ECO:0007669"/>
    <property type="project" value="InterPro"/>
</dbReference>
<sequence>MALDTKIVLVLVHTSFWLLLSIFAPSYGGDSDISCLKSIKDSLEDPFNNLSKWNFHNRTKGFFCDFVGVNCWNFDDDRVLQISLSNMGLKGQFPQGVEHCRFLTNLNLSLNQLSGTIPSDISRRLPYITSLDLSNNNFSGEIPTDIANCYYLNDLRLDNNWLTGQIPEQLGQLPRIQVFDVSNNRLSGKVPVFVKSTIAVVYMTYFVPWRQLKIREREIIFSSIRKKKNKKDSIQVGNFQLLEPTEEEFKQISTLERLISRMNFHELCKATDNFSIQNVIGVGKIGTMYRATLPNGWFLAVKRLHDSELFEKEFVSEIMSIGRFRHSSLVPLIGFCTEEKEKVLVYKFMSNGNLSDWLHPVEGKGRTLEWPVRLKIALGIGRGLAWLHNYCSLLIVHLNISSECILLDQHFEPKISNFAGAKFMYRTGW</sequence>
<evidence type="ECO:0000256" key="4">
    <source>
        <dbReference type="ARBA" id="ARBA00022692"/>
    </source>
</evidence>
<evidence type="ECO:0000256" key="7">
    <source>
        <dbReference type="ARBA" id="ARBA00022989"/>
    </source>
</evidence>
<evidence type="ECO:0000256" key="8">
    <source>
        <dbReference type="ARBA" id="ARBA00023136"/>
    </source>
</evidence>
<dbReference type="GO" id="GO:0005524">
    <property type="term" value="F:ATP binding"/>
    <property type="evidence" value="ECO:0007669"/>
    <property type="project" value="InterPro"/>
</dbReference>
<reference evidence="12" key="1">
    <citation type="journal article" date="2023" name="Science">
        <title>Elucidation of the pathway for biosynthesis of saponin adjuvants from the soapbark tree.</title>
        <authorList>
            <person name="Reed J."/>
            <person name="Orme A."/>
            <person name="El-Demerdash A."/>
            <person name="Owen C."/>
            <person name="Martin L.B.B."/>
            <person name="Misra R.C."/>
            <person name="Kikuchi S."/>
            <person name="Rejzek M."/>
            <person name="Martin A.C."/>
            <person name="Harkess A."/>
            <person name="Leebens-Mack J."/>
            <person name="Louveau T."/>
            <person name="Stephenson M.J."/>
            <person name="Osbourn A."/>
        </authorList>
    </citation>
    <scope>NUCLEOTIDE SEQUENCE</scope>
    <source>
        <strain evidence="12">S10</strain>
    </source>
</reference>
<dbReference type="InterPro" id="IPR001245">
    <property type="entry name" value="Ser-Thr/Tyr_kinase_cat_dom"/>
</dbReference>
<keyword evidence="5 10" id="KW-0732">Signal</keyword>
<comment type="caution">
    <text evidence="12">The sequence shown here is derived from an EMBL/GenBank/DDBJ whole genome shotgun (WGS) entry which is preliminary data.</text>
</comment>
<feature type="chain" id="PRO_5042151339" evidence="10">
    <location>
        <begin position="29"/>
        <end position="429"/>
    </location>
</feature>
<dbReference type="Pfam" id="PF07714">
    <property type="entry name" value="PK_Tyr_Ser-Thr"/>
    <property type="match status" value="1"/>
</dbReference>
<keyword evidence="13" id="KW-1185">Reference proteome</keyword>
<dbReference type="Proteomes" id="UP001163823">
    <property type="component" value="Chromosome 2"/>
</dbReference>
<evidence type="ECO:0000256" key="10">
    <source>
        <dbReference type="SAM" id="SignalP"/>
    </source>
</evidence>
<dbReference type="SUPFAM" id="SSF52058">
    <property type="entry name" value="L domain-like"/>
    <property type="match status" value="1"/>
</dbReference>
<comment type="subcellular location">
    <subcellularLocation>
        <location evidence="1">Membrane</location>
        <topology evidence="1">Single-pass type I membrane protein</topology>
    </subcellularLocation>
</comment>
<keyword evidence="9" id="KW-0325">Glycoprotein</keyword>
<evidence type="ECO:0000313" key="13">
    <source>
        <dbReference type="Proteomes" id="UP001163823"/>
    </source>
</evidence>
<accession>A0AAD7QFL9</accession>
<evidence type="ECO:0000256" key="5">
    <source>
        <dbReference type="ARBA" id="ARBA00022729"/>
    </source>
</evidence>
<evidence type="ECO:0000256" key="2">
    <source>
        <dbReference type="ARBA" id="ARBA00009592"/>
    </source>
</evidence>
<keyword evidence="3" id="KW-0433">Leucine-rich repeat</keyword>
<comment type="similarity">
    <text evidence="2">Belongs to the RLP family.</text>
</comment>
<protein>
    <submittedName>
        <fullName evidence="12">Receptor-like kinase</fullName>
    </submittedName>
</protein>
<dbReference type="FunFam" id="3.80.10.10:FF:000275">
    <property type="entry name" value="Leucine-rich repeat receptor-like protein kinase"/>
    <property type="match status" value="1"/>
</dbReference>
<dbReference type="Pfam" id="PF08263">
    <property type="entry name" value="LRRNT_2"/>
    <property type="match status" value="1"/>
</dbReference>
<evidence type="ECO:0000313" key="12">
    <source>
        <dbReference type="EMBL" id="KAJ7980533.1"/>
    </source>
</evidence>
<dbReference type="PROSITE" id="PS50011">
    <property type="entry name" value="PROTEIN_KINASE_DOM"/>
    <property type="match status" value="1"/>
</dbReference>
<feature type="domain" description="Protein kinase" evidence="11">
    <location>
        <begin position="274"/>
        <end position="429"/>
    </location>
</feature>
<dbReference type="EMBL" id="JARAOO010000002">
    <property type="protein sequence ID" value="KAJ7980533.1"/>
    <property type="molecule type" value="Genomic_DNA"/>
</dbReference>
<feature type="signal peptide" evidence="10">
    <location>
        <begin position="1"/>
        <end position="28"/>
    </location>
</feature>
<evidence type="ECO:0000256" key="3">
    <source>
        <dbReference type="ARBA" id="ARBA00022614"/>
    </source>
</evidence>
<evidence type="ECO:0000256" key="6">
    <source>
        <dbReference type="ARBA" id="ARBA00022737"/>
    </source>
</evidence>
<dbReference type="PANTHER" id="PTHR48006:SF88">
    <property type="entry name" value="LRR RECEPTOR-LIKE KINASE FAMILY PROTEIN"/>
    <property type="match status" value="1"/>
</dbReference>